<name>A0A8T0JEA1_CERPU</name>
<dbReference type="AlphaFoldDB" id="A0A8T0JEA1"/>
<dbReference type="Proteomes" id="UP000822688">
    <property type="component" value="Chromosome 1"/>
</dbReference>
<evidence type="ECO:0000313" key="2">
    <source>
        <dbReference type="Proteomes" id="UP000822688"/>
    </source>
</evidence>
<accession>A0A8T0JEA1</accession>
<organism evidence="1 2">
    <name type="scientific">Ceratodon purpureus</name>
    <name type="common">Fire moss</name>
    <name type="synonym">Dicranum purpureum</name>
    <dbReference type="NCBI Taxonomy" id="3225"/>
    <lineage>
        <taxon>Eukaryota</taxon>
        <taxon>Viridiplantae</taxon>
        <taxon>Streptophyta</taxon>
        <taxon>Embryophyta</taxon>
        <taxon>Bryophyta</taxon>
        <taxon>Bryophytina</taxon>
        <taxon>Bryopsida</taxon>
        <taxon>Dicranidae</taxon>
        <taxon>Pseudoditrichales</taxon>
        <taxon>Ditrichaceae</taxon>
        <taxon>Ceratodon</taxon>
    </lineage>
</organism>
<keyword evidence="2" id="KW-1185">Reference proteome</keyword>
<comment type="caution">
    <text evidence="1">The sequence shown here is derived from an EMBL/GenBank/DDBJ whole genome shotgun (WGS) entry which is preliminary data.</text>
</comment>
<reference evidence="1" key="1">
    <citation type="submission" date="2020-06" db="EMBL/GenBank/DDBJ databases">
        <title>WGS assembly of Ceratodon purpureus strain R40.</title>
        <authorList>
            <person name="Carey S.B."/>
            <person name="Jenkins J."/>
            <person name="Shu S."/>
            <person name="Lovell J.T."/>
            <person name="Sreedasyam A."/>
            <person name="Maumus F."/>
            <person name="Tiley G.P."/>
            <person name="Fernandez-Pozo N."/>
            <person name="Barry K."/>
            <person name="Chen C."/>
            <person name="Wang M."/>
            <person name="Lipzen A."/>
            <person name="Daum C."/>
            <person name="Saski C.A."/>
            <person name="Payton A.C."/>
            <person name="Mcbreen J.C."/>
            <person name="Conrad R.E."/>
            <person name="Kollar L.M."/>
            <person name="Olsson S."/>
            <person name="Huttunen S."/>
            <person name="Landis J.B."/>
            <person name="Wickett N.J."/>
            <person name="Johnson M.G."/>
            <person name="Rensing S.A."/>
            <person name="Grimwood J."/>
            <person name="Schmutz J."/>
            <person name="Mcdaniel S.F."/>
        </authorList>
    </citation>
    <scope>NUCLEOTIDE SEQUENCE</scope>
    <source>
        <strain evidence="1">R40</strain>
    </source>
</reference>
<evidence type="ECO:0000313" key="1">
    <source>
        <dbReference type="EMBL" id="KAG0593422.1"/>
    </source>
</evidence>
<dbReference type="EMBL" id="CM026421">
    <property type="protein sequence ID" value="KAG0593422.1"/>
    <property type="molecule type" value="Genomic_DNA"/>
</dbReference>
<sequence length="78" mass="8765">MLRLSYDSRIVKLDGSQKPASPSGENANVEYLTADPHIFFTCEPSTADSVLQYQLVECTVQDWEQGYLQLIHLCTLVS</sequence>
<protein>
    <submittedName>
        <fullName evidence="1">Uncharacterized protein</fullName>
    </submittedName>
</protein>
<gene>
    <name evidence="1" type="ORF">KC19_1G328700</name>
</gene>
<proteinExistence type="predicted"/>